<feature type="compositionally biased region" description="Pro residues" evidence="1">
    <location>
        <begin position="284"/>
        <end position="298"/>
    </location>
</feature>
<feature type="region of interest" description="Disordered" evidence="1">
    <location>
        <begin position="272"/>
        <end position="299"/>
    </location>
</feature>
<reference evidence="2 3" key="1">
    <citation type="submission" date="2021-05" db="EMBL/GenBank/DDBJ databases">
        <title>Direct Submission.</title>
        <authorList>
            <person name="Li K."/>
            <person name="Gao J."/>
        </authorList>
    </citation>
    <scope>NUCLEOTIDE SEQUENCE [LARGE SCALE GENOMIC DNA]</scope>
    <source>
        <strain evidence="2 3">Mg02</strain>
    </source>
</reference>
<evidence type="ECO:0000313" key="2">
    <source>
        <dbReference type="EMBL" id="QUX23008.1"/>
    </source>
</evidence>
<gene>
    <name evidence="2" type="ORF">KGD84_00930</name>
</gene>
<evidence type="ECO:0000256" key="1">
    <source>
        <dbReference type="SAM" id="MobiDB-lite"/>
    </source>
</evidence>
<dbReference type="Pfam" id="PF18897">
    <property type="entry name" value="Gp3-like"/>
    <property type="match status" value="1"/>
</dbReference>
<accession>A0ABX8BQK9</accession>
<protein>
    <submittedName>
        <fullName evidence="2">Uncharacterized protein</fullName>
    </submittedName>
</protein>
<dbReference type="RefSeq" id="WP_220564219.1">
    <property type="nucleotide sequence ID" value="NZ_CP074133.1"/>
</dbReference>
<keyword evidence="3" id="KW-1185">Reference proteome</keyword>
<dbReference type="EMBL" id="CP074133">
    <property type="protein sequence ID" value="QUX23008.1"/>
    <property type="molecule type" value="Genomic_DNA"/>
</dbReference>
<proteinExistence type="predicted"/>
<sequence length="383" mass="40947">MPILDIQQRIRELGRIRIGQVLPTKNGRTRPAKLDRFRLTSASRPLLEKVAELYGGQVQPWTPANGGPSQWEVFTTADRLPVYIPPQPVTQWYELWSGGGCQRRCDGRTEVLRDIMCPCGPDPEARECKPTTRLNVVLRDVPGVGVWRLESHGYYAAVELPGVANMLAQTGGYVSAWLALEERTAKRDGQTRTWMVPTLEVDATPTALMAGEGGIAPAVSAGKGPAEIEAPPQRDWIAEASEAPDFDALRALWAQAQAAGAPDSVAAAMKARAAELRQRAEPEPAAPAPAPVAPPAAPEPDADAMWMACVAAAPDDWSTTELMEAYSAQHEGALVDDATGAQLAAFADALRAGRVPRPGVPGESVAQVVEDHTPAPAGDRPPF</sequence>
<dbReference type="InterPro" id="IPR043991">
    <property type="entry name" value="Gp3-like"/>
</dbReference>
<organism evidence="2 3">
    <name type="scientific">Nocardiopsis changdeensis</name>
    <dbReference type="NCBI Taxonomy" id="2831969"/>
    <lineage>
        <taxon>Bacteria</taxon>
        <taxon>Bacillati</taxon>
        <taxon>Actinomycetota</taxon>
        <taxon>Actinomycetes</taxon>
        <taxon>Streptosporangiales</taxon>
        <taxon>Nocardiopsidaceae</taxon>
        <taxon>Nocardiopsis</taxon>
    </lineage>
</organism>
<dbReference type="Proteomes" id="UP000676079">
    <property type="component" value="Chromosome"/>
</dbReference>
<feature type="region of interest" description="Disordered" evidence="1">
    <location>
        <begin position="358"/>
        <end position="383"/>
    </location>
</feature>
<name>A0ABX8BQK9_9ACTN</name>
<evidence type="ECO:0000313" key="3">
    <source>
        <dbReference type="Proteomes" id="UP000676079"/>
    </source>
</evidence>
<feature type="compositionally biased region" description="Basic and acidic residues" evidence="1">
    <location>
        <begin position="272"/>
        <end position="282"/>
    </location>
</feature>